<feature type="transmembrane region" description="Helical" evidence="6">
    <location>
        <begin position="506"/>
        <end position="525"/>
    </location>
</feature>
<feature type="transmembrane region" description="Helical" evidence="6">
    <location>
        <begin position="287"/>
        <end position="306"/>
    </location>
</feature>
<accession>A0A194XV59</accession>
<evidence type="ECO:0000256" key="4">
    <source>
        <dbReference type="ARBA" id="ARBA00022989"/>
    </source>
</evidence>
<feature type="transmembrane region" description="Helical" evidence="6">
    <location>
        <begin position="156"/>
        <end position="175"/>
    </location>
</feature>
<dbReference type="Gene3D" id="1.20.1250.20">
    <property type="entry name" value="MFS general substrate transporter like domains"/>
    <property type="match status" value="2"/>
</dbReference>
<protein>
    <submittedName>
        <fullName evidence="8">MFS multidrug transporter-like protein</fullName>
    </submittedName>
</protein>
<keyword evidence="5 6" id="KW-0472">Membrane</keyword>
<sequence>MGSEKPQERETSIVVADTNANAPTTLFAPVKSATEELPPLSAGASRGSVLQEPTIRQVAPLVLILTGASFLNTTGVQSVVIILPSITRDLHIPETRQEWIVSAYGLTSAAFLLLCGKLSDVYGKRLLFILGCFWLTATTLGAAFSPNEICMYTMRALQGLGAAITIPTAIGIIGYTIPPGRVKNYSFAFYSGGAPMGQVLGNLLGGIISEYANWKVVFFVIAGVAFVIGAIAIFVVPKEPPSTGDAGEHPRASGIDWTGAFLFTSGTLLLLIALSEGVAQPQGWRTPFVIAILLVSVLFLGLFIFWQHYLEKISSEPLMRVSTFKTGRFSAAMVIVFFFSAGFTNFLVYSTYYYQDLQLLSPIQTTLRYIPLGICGIFSIFCSGYFMARIRGNYILIFGLGSALIANIIFAVPIPPSTTYWAYGFPAMCLAAFGADTTYPCIGLFTTQSLPRKDQGVAGAMFQTIAGLGRAMFLPITATIQSSIQTRVANSSNDASYAYLEGLRGVEWFCVACMAISLLITVFGLRNIGKIGLLKKLGNVQSAAKEKDEET</sequence>
<dbReference type="Pfam" id="PF07690">
    <property type="entry name" value="MFS_1"/>
    <property type="match status" value="2"/>
</dbReference>
<evidence type="ECO:0000256" key="2">
    <source>
        <dbReference type="ARBA" id="ARBA00022448"/>
    </source>
</evidence>
<feature type="transmembrane region" description="Helical" evidence="6">
    <location>
        <begin position="126"/>
        <end position="144"/>
    </location>
</feature>
<proteinExistence type="predicted"/>
<feature type="transmembrane region" description="Helical" evidence="6">
    <location>
        <begin position="99"/>
        <end position="119"/>
    </location>
</feature>
<evidence type="ECO:0000313" key="8">
    <source>
        <dbReference type="EMBL" id="KUJ23914.1"/>
    </source>
</evidence>
<feature type="transmembrane region" description="Helical" evidence="6">
    <location>
        <begin position="257"/>
        <end position="275"/>
    </location>
</feature>
<dbReference type="InterPro" id="IPR036259">
    <property type="entry name" value="MFS_trans_sf"/>
</dbReference>
<feature type="transmembrane region" description="Helical" evidence="6">
    <location>
        <begin position="327"/>
        <end position="349"/>
    </location>
</feature>
<dbReference type="Proteomes" id="UP000070700">
    <property type="component" value="Unassembled WGS sequence"/>
</dbReference>
<dbReference type="InParanoid" id="A0A194XV59"/>
<feature type="transmembrane region" description="Helical" evidence="6">
    <location>
        <begin position="187"/>
        <end position="208"/>
    </location>
</feature>
<dbReference type="AlphaFoldDB" id="A0A194XV59"/>
<dbReference type="SUPFAM" id="SSF103473">
    <property type="entry name" value="MFS general substrate transporter"/>
    <property type="match status" value="2"/>
</dbReference>
<dbReference type="GO" id="GO:0022857">
    <property type="term" value="F:transmembrane transporter activity"/>
    <property type="evidence" value="ECO:0007669"/>
    <property type="project" value="InterPro"/>
</dbReference>
<dbReference type="GeneID" id="28822834"/>
<evidence type="ECO:0000256" key="5">
    <source>
        <dbReference type="ARBA" id="ARBA00023136"/>
    </source>
</evidence>
<dbReference type="InterPro" id="IPR011701">
    <property type="entry name" value="MFS"/>
</dbReference>
<keyword evidence="4 6" id="KW-1133">Transmembrane helix</keyword>
<keyword evidence="2" id="KW-0813">Transport</keyword>
<keyword evidence="3 6" id="KW-0812">Transmembrane</keyword>
<dbReference type="InterPro" id="IPR020846">
    <property type="entry name" value="MFS_dom"/>
</dbReference>
<evidence type="ECO:0000256" key="3">
    <source>
        <dbReference type="ARBA" id="ARBA00022692"/>
    </source>
</evidence>
<evidence type="ECO:0000256" key="1">
    <source>
        <dbReference type="ARBA" id="ARBA00004141"/>
    </source>
</evidence>
<evidence type="ECO:0000313" key="9">
    <source>
        <dbReference type="Proteomes" id="UP000070700"/>
    </source>
</evidence>
<feature type="transmembrane region" description="Helical" evidence="6">
    <location>
        <begin position="214"/>
        <end position="236"/>
    </location>
</feature>
<name>A0A194XV59_MOLSC</name>
<feature type="transmembrane region" description="Helical" evidence="6">
    <location>
        <begin position="457"/>
        <end position="478"/>
    </location>
</feature>
<reference evidence="8 9" key="1">
    <citation type="submission" date="2015-10" db="EMBL/GenBank/DDBJ databases">
        <title>Full genome of DAOMC 229536 Phialocephala scopiformis, a fungal endophyte of spruce producing the potent anti-insectan compound rugulosin.</title>
        <authorList>
            <consortium name="DOE Joint Genome Institute"/>
            <person name="Walker A.K."/>
            <person name="Frasz S.L."/>
            <person name="Seifert K.A."/>
            <person name="Miller J.D."/>
            <person name="Mondo S.J."/>
            <person name="Labutti K."/>
            <person name="Lipzen A."/>
            <person name="Dockter R."/>
            <person name="Kennedy M."/>
            <person name="Grigoriev I.V."/>
            <person name="Spatafora J.W."/>
        </authorList>
    </citation>
    <scope>NUCLEOTIDE SEQUENCE [LARGE SCALE GENOMIC DNA]</scope>
    <source>
        <strain evidence="8 9">CBS 120377</strain>
    </source>
</reference>
<dbReference type="EMBL" id="KQ947404">
    <property type="protein sequence ID" value="KUJ23914.1"/>
    <property type="molecule type" value="Genomic_DNA"/>
</dbReference>
<dbReference type="PROSITE" id="PS50850">
    <property type="entry name" value="MFS"/>
    <property type="match status" value="1"/>
</dbReference>
<feature type="transmembrane region" description="Helical" evidence="6">
    <location>
        <begin position="420"/>
        <end position="445"/>
    </location>
</feature>
<evidence type="ECO:0000256" key="6">
    <source>
        <dbReference type="SAM" id="Phobius"/>
    </source>
</evidence>
<dbReference type="PANTHER" id="PTHR42718:SF9">
    <property type="entry name" value="MAJOR FACILITATOR SUPERFAMILY MULTIDRUG TRANSPORTER MFSC"/>
    <property type="match status" value="1"/>
</dbReference>
<dbReference type="KEGG" id="psco:LY89DRAFT_6696"/>
<dbReference type="RefSeq" id="XP_018078269.1">
    <property type="nucleotide sequence ID" value="XM_018213108.1"/>
</dbReference>
<dbReference type="OrthoDB" id="2985014at2759"/>
<comment type="subcellular location">
    <subcellularLocation>
        <location evidence="1">Membrane</location>
        <topology evidence="1">Multi-pass membrane protein</topology>
    </subcellularLocation>
</comment>
<feature type="transmembrane region" description="Helical" evidence="6">
    <location>
        <begin position="61"/>
        <end position="87"/>
    </location>
</feature>
<dbReference type="PANTHER" id="PTHR42718">
    <property type="entry name" value="MAJOR FACILITATOR SUPERFAMILY MULTIDRUG TRANSPORTER MFSC"/>
    <property type="match status" value="1"/>
</dbReference>
<feature type="transmembrane region" description="Helical" evidence="6">
    <location>
        <begin position="394"/>
        <end position="414"/>
    </location>
</feature>
<gene>
    <name evidence="8" type="ORF">LY89DRAFT_6696</name>
</gene>
<keyword evidence="9" id="KW-1185">Reference proteome</keyword>
<feature type="transmembrane region" description="Helical" evidence="6">
    <location>
        <begin position="369"/>
        <end position="387"/>
    </location>
</feature>
<organism evidence="8 9">
    <name type="scientific">Mollisia scopiformis</name>
    <name type="common">Conifer needle endophyte fungus</name>
    <name type="synonym">Phialocephala scopiformis</name>
    <dbReference type="NCBI Taxonomy" id="149040"/>
    <lineage>
        <taxon>Eukaryota</taxon>
        <taxon>Fungi</taxon>
        <taxon>Dikarya</taxon>
        <taxon>Ascomycota</taxon>
        <taxon>Pezizomycotina</taxon>
        <taxon>Leotiomycetes</taxon>
        <taxon>Helotiales</taxon>
        <taxon>Mollisiaceae</taxon>
        <taxon>Mollisia</taxon>
    </lineage>
</organism>
<evidence type="ECO:0000259" key="7">
    <source>
        <dbReference type="PROSITE" id="PS50850"/>
    </source>
</evidence>
<feature type="domain" description="Major facilitator superfamily (MFS) profile" evidence="7">
    <location>
        <begin position="61"/>
        <end position="529"/>
    </location>
</feature>
<dbReference type="GO" id="GO:0016020">
    <property type="term" value="C:membrane"/>
    <property type="evidence" value="ECO:0007669"/>
    <property type="project" value="UniProtKB-SubCell"/>
</dbReference>